<protein>
    <recommendedName>
        <fullName evidence="1">Minor tail T domain-containing protein</fullName>
    </recommendedName>
</protein>
<evidence type="ECO:0000259" key="1">
    <source>
        <dbReference type="Pfam" id="PF06223"/>
    </source>
</evidence>
<reference evidence="2" key="1">
    <citation type="submission" date="2020-03" db="EMBL/GenBank/DDBJ databases">
        <authorList>
            <person name="Guo F."/>
        </authorList>
    </citation>
    <scope>NUCLEOTIDE SEQUENCE</scope>
    <source>
        <strain evidence="2">JCM 30134</strain>
    </source>
</reference>
<feature type="domain" description="Minor tail T" evidence="1">
    <location>
        <begin position="23"/>
        <end position="88"/>
    </location>
</feature>
<dbReference type="AlphaFoldDB" id="A0A9E5JQ72"/>
<organism evidence="2 3">
    <name type="scientific">Pseudomaricurvus hydrocarbonicus</name>
    <dbReference type="NCBI Taxonomy" id="1470433"/>
    <lineage>
        <taxon>Bacteria</taxon>
        <taxon>Pseudomonadati</taxon>
        <taxon>Pseudomonadota</taxon>
        <taxon>Gammaproteobacteria</taxon>
        <taxon>Cellvibrionales</taxon>
        <taxon>Cellvibrionaceae</taxon>
        <taxon>Pseudomaricurvus</taxon>
    </lineage>
</organism>
<dbReference type="RefSeq" id="WP_167182337.1">
    <property type="nucleotide sequence ID" value="NZ_JAAONZ010000002.1"/>
</dbReference>
<evidence type="ECO:0000313" key="3">
    <source>
        <dbReference type="Proteomes" id="UP000787472"/>
    </source>
</evidence>
<dbReference type="Proteomes" id="UP000787472">
    <property type="component" value="Unassembled WGS sequence"/>
</dbReference>
<dbReference type="InterPro" id="IPR009350">
    <property type="entry name" value="Phage_tail_T"/>
</dbReference>
<comment type="caution">
    <text evidence="2">The sequence shown here is derived from an EMBL/GenBank/DDBJ whole genome shotgun (WGS) entry which is preliminary data.</text>
</comment>
<accession>A0A9E5JQ72</accession>
<evidence type="ECO:0000313" key="2">
    <source>
        <dbReference type="EMBL" id="NHO64617.1"/>
    </source>
</evidence>
<dbReference type="EMBL" id="JAAONZ010000002">
    <property type="protein sequence ID" value="NHO64617.1"/>
    <property type="molecule type" value="Genomic_DNA"/>
</dbReference>
<name>A0A9E5JQ72_9GAMM</name>
<gene>
    <name evidence="2" type="ORF">G8770_03535</name>
</gene>
<dbReference type="Pfam" id="PF06223">
    <property type="entry name" value="Phage_tail_T"/>
    <property type="match status" value="1"/>
</dbReference>
<keyword evidence="3" id="KW-1185">Reference proteome</keyword>
<proteinExistence type="predicted"/>
<sequence length="91" mass="10896">MWHELVLNGIGGRTIAEAKRNLSYPEFCRWAQFRKRRGSLHTGMRLEESFGRWMANYFNFNSKNSSKKPTDFMPHYIEPPITLDQAMEQWR</sequence>